<evidence type="ECO:0000259" key="1">
    <source>
        <dbReference type="Pfam" id="PF12727"/>
    </source>
</evidence>
<dbReference type="GO" id="GO:0003677">
    <property type="term" value="F:DNA binding"/>
    <property type="evidence" value="ECO:0007669"/>
    <property type="project" value="InterPro"/>
</dbReference>
<dbReference type="InterPro" id="IPR010093">
    <property type="entry name" value="SinI_DNA-bd"/>
</dbReference>
<comment type="caution">
    <text evidence="3">The sequence shown here is derived from an EMBL/GenBank/DDBJ whole genome shotgun (WGS) entry which is preliminary data.</text>
</comment>
<dbReference type="NCBIfam" id="TIGR01764">
    <property type="entry name" value="excise"/>
    <property type="match status" value="1"/>
</dbReference>
<sequence>MVAVMSQDQHIFMNVKQVAEYLHLNEKKIYALVNEERIPATKITGKWLFPRELVDRWMLDSAHGGLMTNRLVIAGSDDPLLYRLIMTFADETGSHALISYSPTGTRLGLELLQANRIDACGIHWGPNQESHTRHPALLRQYPQFRQWVLIRLFRREQGLMVSRRIEQRKLQPENLFDREFRWTMRQSGAGAQRFLMEVLSGYGTSTEKLNCVATALSEREAAANIAMGQADVAPGARAAANEYGLAFIPFGWESFDLTLPRSIWFRRLFQDLIARLRSTECKAMAKQLSGYDLREAGELVWGDE</sequence>
<dbReference type="PANTHER" id="PTHR38431:SF1">
    <property type="entry name" value="BLL2305 PROTEIN"/>
    <property type="match status" value="1"/>
</dbReference>
<dbReference type="EMBL" id="MARB01000024">
    <property type="protein sequence ID" value="ODJ86305.1"/>
    <property type="molecule type" value="Genomic_DNA"/>
</dbReference>
<evidence type="ECO:0000259" key="2">
    <source>
        <dbReference type="Pfam" id="PF12728"/>
    </source>
</evidence>
<proteinExistence type="predicted"/>
<dbReference type="InterPro" id="IPR024370">
    <property type="entry name" value="PBP_domain"/>
</dbReference>
<protein>
    <submittedName>
        <fullName evidence="3">PBP superfamily domain protein</fullName>
    </submittedName>
</protein>
<dbReference type="PANTHER" id="PTHR38431">
    <property type="entry name" value="BLL2305 PROTEIN"/>
    <property type="match status" value="1"/>
</dbReference>
<dbReference type="InterPro" id="IPR041657">
    <property type="entry name" value="HTH_17"/>
</dbReference>
<dbReference type="Proteomes" id="UP000094769">
    <property type="component" value="Unassembled WGS sequence"/>
</dbReference>
<feature type="domain" description="Helix-turn-helix" evidence="2">
    <location>
        <begin position="12"/>
        <end position="58"/>
    </location>
</feature>
<feature type="domain" description="PBP" evidence="1">
    <location>
        <begin position="94"/>
        <end position="276"/>
    </location>
</feature>
<accession>A0A7Z1ADU9</accession>
<gene>
    <name evidence="3" type="ORF">CODIS_35000</name>
</gene>
<keyword evidence="4" id="KW-1185">Reference proteome</keyword>
<evidence type="ECO:0000313" key="4">
    <source>
        <dbReference type="Proteomes" id="UP000094769"/>
    </source>
</evidence>
<evidence type="ECO:0000313" key="3">
    <source>
        <dbReference type="EMBL" id="ODJ86305.1"/>
    </source>
</evidence>
<dbReference type="Pfam" id="PF12727">
    <property type="entry name" value="PBP_like"/>
    <property type="match status" value="1"/>
</dbReference>
<reference evidence="3 4" key="1">
    <citation type="submission" date="2016-06" db="EMBL/GenBank/DDBJ databases">
        <title>Genome sequence of endosymbiont of Candidatus Endolucinida thiodiazotropha.</title>
        <authorList>
            <person name="Poehlein A."/>
            <person name="Koenig S."/>
            <person name="Heiden S.E."/>
            <person name="Thuermer A."/>
            <person name="Voget S."/>
            <person name="Daniel R."/>
            <person name="Markert S."/>
            <person name="Gros O."/>
            <person name="Schweder T."/>
        </authorList>
    </citation>
    <scope>NUCLEOTIDE SEQUENCE [LARGE SCALE GENOMIC DNA]</scope>
    <source>
        <strain evidence="3 4">COS</strain>
    </source>
</reference>
<dbReference type="Pfam" id="PF12728">
    <property type="entry name" value="HTH_17"/>
    <property type="match status" value="1"/>
</dbReference>
<dbReference type="AlphaFoldDB" id="A0A7Z1ADU9"/>
<organism evidence="3 4">
    <name type="scientific">Candidatus Thiodiazotropha endolucinida</name>
    <dbReference type="NCBI Taxonomy" id="1655433"/>
    <lineage>
        <taxon>Bacteria</taxon>
        <taxon>Pseudomonadati</taxon>
        <taxon>Pseudomonadota</taxon>
        <taxon>Gammaproteobacteria</taxon>
        <taxon>Chromatiales</taxon>
        <taxon>Sedimenticolaceae</taxon>
        <taxon>Candidatus Thiodiazotropha</taxon>
    </lineage>
</organism>
<name>A0A7Z1ADU9_9GAMM</name>